<accession>A0A381U185</accession>
<comment type="subcellular location">
    <subcellularLocation>
        <location evidence="1">Membrane</location>
        <topology evidence="1">Multi-pass membrane protein</topology>
    </subcellularLocation>
</comment>
<gene>
    <name evidence="8" type="ORF">METZ01_LOCUS73881</name>
</gene>
<dbReference type="GO" id="GO:0042907">
    <property type="term" value="F:xanthine transmembrane transporter activity"/>
    <property type="evidence" value="ECO:0007669"/>
    <property type="project" value="TreeGrafter"/>
</dbReference>
<keyword evidence="4 7" id="KW-0812">Transmembrane</keyword>
<feature type="transmembrane region" description="Helical" evidence="7">
    <location>
        <begin position="57"/>
        <end position="78"/>
    </location>
</feature>
<evidence type="ECO:0008006" key="9">
    <source>
        <dbReference type="Google" id="ProtNLM"/>
    </source>
</evidence>
<reference evidence="8" key="1">
    <citation type="submission" date="2018-05" db="EMBL/GenBank/DDBJ databases">
        <authorList>
            <person name="Lanie J.A."/>
            <person name="Ng W.-L."/>
            <person name="Kazmierczak K.M."/>
            <person name="Andrzejewski T.M."/>
            <person name="Davidsen T.M."/>
            <person name="Wayne K.J."/>
            <person name="Tettelin H."/>
            <person name="Glass J.I."/>
            <person name="Rusch D."/>
            <person name="Podicherti R."/>
            <person name="Tsui H.-C.T."/>
            <person name="Winkler M.E."/>
        </authorList>
    </citation>
    <scope>NUCLEOTIDE SEQUENCE</scope>
</reference>
<evidence type="ECO:0000256" key="2">
    <source>
        <dbReference type="ARBA" id="ARBA00008821"/>
    </source>
</evidence>
<sequence length="94" mass="9904">MARTRKRSTSSGATNKKLPLNQSIPLGIQHVFAMFAGNITVPLIVAGVFGVTTGEKIFLIQMALFAAGVATIIQTVGYKNIGARLPIIQGTSFA</sequence>
<evidence type="ECO:0000313" key="8">
    <source>
        <dbReference type="EMBL" id="SVA21027.1"/>
    </source>
</evidence>
<evidence type="ECO:0000256" key="3">
    <source>
        <dbReference type="ARBA" id="ARBA00022448"/>
    </source>
</evidence>
<evidence type="ECO:0000256" key="7">
    <source>
        <dbReference type="SAM" id="Phobius"/>
    </source>
</evidence>
<dbReference type="PANTHER" id="PTHR42810:SF4">
    <property type="entry name" value="URIC ACID TRANSPORTER UACT"/>
    <property type="match status" value="1"/>
</dbReference>
<comment type="similarity">
    <text evidence="2">Belongs to the nucleobase:cation symporter-2 (NCS2) (TC 2.A.40) family.</text>
</comment>
<keyword evidence="6 7" id="KW-0472">Membrane</keyword>
<proteinExistence type="inferred from homology"/>
<feature type="non-terminal residue" evidence="8">
    <location>
        <position position="94"/>
    </location>
</feature>
<keyword evidence="5 7" id="KW-1133">Transmembrane helix</keyword>
<evidence type="ECO:0000256" key="4">
    <source>
        <dbReference type="ARBA" id="ARBA00022692"/>
    </source>
</evidence>
<dbReference type="PANTHER" id="PTHR42810">
    <property type="entry name" value="PURINE PERMEASE C1399.01C-RELATED"/>
    <property type="match status" value="1"/>
</dbReference>
<dbReference type="GO" id="GO:0005886">
    <property type="term" value="C:plasma membrane"/>
    <property type="evidence" value="ECO:0007669"/>
    <property type="project" value="TreeGrafter"/>
</dbReference>
<protein>
    <recommendedName>
        <fullName evidence="9">Uracil permease</fullName>
    </recommendedName>
</protein>
<dbReference type="EMBL" id="UINC01005390">
    <property type="protein sequence ID" value="SVA21027.1"/>
    <property type="molecule type" value="Genomic_DNA"/>
</dbReference>
<name>A0A381U185_9ZZZZ</name>
<dbReference type="AlphaFoldDB" id="A0A381U185"/>
<evidence type="ECO:0000256" key="6">
    <source>
        <dbReference type="ARBA" id="ARBA00023136"/>
    </source>
</evidence>
<organism evidence="8">
    <name type="scientific">marine metagenome</name>
    <dbReference type="NCBI Taxonomy" id="408172"/>
    <lineage>
        <taxon>unclassified sequences</taxon>
        <taxon>metagenomes</taxon>
        <taxon>ecological metagenomes</taxon>
    </lineage>
</organism>
<keyword evidence="3" id="KW-0813">Transport</keyword>
<feature type="transmembrane region" description="Helical" evidence="7">
    <location>
        <begin position="31"/>
        <end position="51"/>
    </location>
</feature>
<dbReference type="Pfam" id="PF00860">
    <property type="entry name" value="Xan_ur_permease"/>
    <property type="match status" value="1"/>
</dbReference>
<evidence type="ECO:0000256" key="1">
    <source>
        <dbReference type="ARBA" id="ARBA00004141"/>
    </source>
</evidence>
<evidence type="ECO:0000256" key="5">
    <source>
        <dbReference type="ARBA" id="ARBA00022989"/>
    </source>
</evidence>
<dbReference type="InterPro" id="IPR006043">
    <property type="entry name" value="NCS2"/>
</dbReference>